<dbReference type="PRINTS" id="PR00033">
    <property type="entry name" value="HTHASNC"/>
</dbReference>
<dbReference type="InterPro" id="IPR000485">
    <property type="entry name" value="AsnC-type_HTH_dom"/>
</dbReference>
<keyword evidence="3" id="KW-0804">Transcription</keyword>
<dbReference type="PROSITE" id="PS50956">
    <property type="entry name" value="HTH_ASNC_2"/>
    <property type="match status" value="1"/>
</dbReference>
<dbReference type="Pfam" id="PF01037">
    <property type="entry name" value="AsnC_trans_reg"/>
    <property type="match status" value="1"/>
</dbReference>
<proteinExistence type="predicted"/>
<keyword evidence="1" id="KW-0805">Transcription regulation</keyword>
<evidence type="ECO:0000313" key="5">
    <source>
        <dbReference type="EMBL" id="SCB15581.1"/>
    </source>
</evidence>
<dbReference type="GO" id="GO:0005829">
    <property type="term" value="C:cytosol"/>
    <property type="evidence" value="ECO:0007669"/>
    <property type="project" value="TreeGrafter"/>
</dbReference>
<accession>A0A1C3UJE1</accession>
<dbReference type="PANTHER" id="PTHR30154:SF53">
    <property type="entry name" value="HTH-TYPE TRANSCRIPTIONAL REGULATOR LRPC"/>
    <property type="match status" value="1"/>
</dbReference>
<evidence type="ECO:0000259" key="4">
    <source>
        <dbReference type="PROSITE" id="PS50956"/>
    </source>
</evidence>
<gene>
    <name evidence="5" type="ORF">GA0061101_102500</name>
</gene>
<dbReference type="Gene3D" id="1.10.10.10">
    <property type="entry name" value="Winged helix-like DNA-binding domain superfamily/Winged helix DNA-binding domain"/>
    <property type="match status" value="1"/>
</dbReference>
<organism evidence="5 6">
    <name type="scientific">Rhizobium lusitanum</name>
    <dbReference type="NCBI Taxonomy" id="293958"/>
    <lineage>
        <taxon>Bacteria</taxon>
        <taxon>Pseudomonadati</taxon>
        <taxon>Pseudomonadota</taxon>
        <taxon>Alphaproteobacteria</taxon>
        <taxon>Hyphomicrobiales</taxon>
        <taxon>Rhizobiaceae</taxon>
        <taxon>Rhizobium/Agrobacterium group</taxon>
        <taxon>Rhizobium</taxon>
    </lineage>
</organism>
<dbReference type="AlphaFoldDB" id="A0A1C3UJE1"/>
<dbReference type="GO" id="GO:0043200">
    <property type="term" value="P:response to amino acid"/>
    <property type="evidence" value="ECO:0007669"/>
    <property type="project" value="TreeGrafter"/>
</dbReference>
<dbReference type="PANTHER" id="PTHR30154">
    <property type="entry name" value="LEUCINE-RESPONSIVE REGULATORY PROTEIN"/>
    <property type="match status" value="1"/>
</dbReference>
<evidence type="ECO:0000256" key="1">
    <source>
        <dbReference type="ARBA" id="ARBA00023015"/>
    </source>
</evidence>
<reference evidence="5 6" key="1">
    <citation type="submission" date="2016-08" db="EMBL/GenBank/DDBJ databases">
        <authorList>
            <person name="Seilhamer J.J."/>
        </authorList>
    </citation>
    <scope>NUCLEOTIDE SEQUENCE [LARGE SCALE GENOMIC DNA]</scope>
    <source>
        <strain evidence="5 6">P1-7</strain>
    </source>
</reference>
<dbReference type="InterPro" id="IPR011008">
    <property type="entry name" value="Dimeric_a/b-barrel"/>
</dbReference>
<name>A0A1C3UJE1_9HYPH</name>
<dbReference type="InterPro" id="IPR036390">
    <property type="entry name" value="WH_DNA-bd_sf"/>
</dbReference>
<sequence>MVQRFGEELNRSRGCRAALSIVCVTAKRWKIVENRLAFDRLINAIYQNDKHMDDLDRDLLSALRNNARISVSSLAAATGASRATVAARIERLVENGTIAAFTIRTGHETRAAGVRAIVLIEVLGKLADKVADQLRGLPQVRALHSTNGKWDFIAELEDRDLASFDETLRRIRLINGINTTESNILLKTSKLGF</sequence>
<dbReference type="GO" id="GO:0043565">
    <property type="term" value="F:sequence-specific DNA binding"/>
    <property type="evidence" value="ECO:0007669"/>
    <property type="project" value="InterPro"/>
</dbReference>
<dbReference type="SUPFAM" id="SSF46785">
    <property type="entry name" value="Winged helix' DNA-binding domain"/>
    <property type="match status" value="1"/>
</dbReference>
<dbReference type="InterPro" id="IPR036388">
    <property type="entry name" value="WH-like_DNA-bd_sf"/>
</dbReference>
<dbReference type="Pfam" id="PF13404">
    <property type="entry name" value="HTH_AsnC-type"/>
    <property type="match status" value="1"/>
</dbReference>
<dbReference type="Gene3D" id="3.30.70.920">
    <property type="match status" value="1"/>
</dbReference>
<dbReference type="InterPro" id="IPR019887">
    <property type="entry name" value="Tscrpt_reg_AsnC/Lrp_C"/>
</dbReference>
<dbReference type="Proteomes" id="UP000199205">
    <property type="component" value="Unassembled WGS sequence"/>
</dbReference>
<dbReference type="EMBL" id="FMAF01000002">
    <property type="protein sequence ID" value="SCB15581.1"/>
    <property type="molecule type" value="Genomic_DNA"/>
</dbReference>
<dbReference type="InterPro" id="IPR019888">
    <property type="entry name" value="Tscrpt_reg_AsnC-like"/>
</dbReference>
<evidence type="ECO:0000313" key="6">
    <source>
        <dbReference type="Proteomes" id="UP000199205"/>
    </source>
</evidence>
<dbReference type="SUPFAM" id="SSF54909">
    <property type="entry name" value="Dimeric alpha+beta barrel"/>
    <property type="match status" value="1"/>
</dbReference>
<keyword evidence="2 5" id="KW-0238">DNA-binding</keyword>
<evidence type="ECO:0000256" key="3">
    <source>
        <dbReference type="ARBA" id="ARBA00023163"/>
    </source>
</evidence>
<feature type="domain" description="HTH asnC-type" evidence="4">
    <location>
        <begin position="52"/>
        <end position="115"/>
    </location>
</feature>
<evidence type="ECO:0000256" key="2">
    <source>
        <dbReference type="ARBA" id="ARBA00023125"/>
    </source>
</evidence>
<dbReference type="SMART" id="SM00344">
    <property type="entry name" value="HTH_ASNC"/>
    <property type="match status" value="1"/>
</dbReference>
<protein>
    <submittedName>
        <fullName evidence="5">DNA-binding transcriptional regulator, Lrp family</fullName>
    </submittedName>
</protein>